<feature type="transmembrane region" description="Helical" evidence="5">
    <location>
        <begin position="230"/>
        <end position="250"/>
    </location>
</feature>
<feature type="transmembrane region" description="Helical" evidence="5">
    <location>
        <begin position="321"/>
        <end position="339"/>
    </location>
</feature>
<sequence length="424" mass="43531">MIVDLCPHGEQDRLFNEKGQLGFLTGTHAVNDLYQGAIPAMLPFLMSERHYSYAAVSGLAFAASGVSSLFQPLFGVLSDRRPQNWLVPAGFVTAALGVVAAGLAGTYALTWLCVAVAGIGIAAYHPPATSQARAAGGSSQKAMSVFSVGGTVGGAVAPSLVTLVIGSAGFDASYLLAVPAVIMAILWGLKGPWMRWRGYAQTASPVTAASATKSGAGTAQADDWHAFGRLVVVIVGWSIPFVTVTSLVSLHAQRDLGQSAAAGAAVLTVYTAAGAVGTLLGGLVGDRYSRMTSLRVGYLMALPALLGIAWAPAFWVLVASAALFGAAMFLPFAAQVTLAQDYLPDRPGTASGLTLGLAMAAGGLCSPAFGWLADSSGLRATFYTLLLVFVVPVALAMRLPDRVLERPEAPSPESVEAAKTGSAQ</sequence>
<dbReference type="InterPro" id="IPR036259">
    <property type="entry name" value="MFS_trans_sf"/>
</dbReference>
<evidence type="ECO:0000256" key="2">
    <source>
        <dbReference type="ARBA" id="ARBA00022692"/>
    </source>
</evidence>
<comment type="subcellular location">
    <subcellularLocation>
        <location evidence="1">Cell membrane</location>
        <topology evidence="1">Multi-pass membrane protein</topology>
    </subcellularLocation>
</comment>
<name>A0AAT9HLU0_9ACTN</name>
<gene>
    <name evidence="7" type="ORF">SHKM778_46670</name>
</gene>
<dbReference type="InterPro" id="IPR020846">
    <property type="entry name" value="MFS_dom"/>
</dbReference>
<dbReference type="PANTHER" id="PTHR43129:SF1">
    <property type="entry name" value="FOSMIDOMYCIN RESISTANCE PROTEIN"/>
    <property type="match status" value="1"/>
</dbReference>
<reference evidence="7" key="1">
    <citation type="submission" date="2024-06" db="EMBL/GenBank/DDBJ databases">
        <authorList>
            <consortium name="consrtm"/>
            <person name="Uemura M."/>
            <person name="Terahara T."/>
        </authorList>
    </citation>
    <scope>NUCLEOTIDE SEQUENCE</scope>
    <source>
        <strain evidence="7">KM77-8</strain>
    </source>
</reference>
<feature type="transmembrane region" description="Helical" evidence="5">
    <location>
        <begin position="378"/>
        <end position="397"/>
    </location>
</feature>
<evidence type="ECO:0000256" key="1">
    <source>
        <dbReference type="ARBA" id="ARBA00004651"/>
    </source>
</evidence>
<reference evidence="7" key="2">
    <citation type="submission" date="2024-07" db="EMBL/GenBank/DDBJ databases">
        <title>Streptomyces haneummycinica sp. nov., a new antibiotic-producing actinobacterium isolated from marine sediment.</title>
        <authorList>
            <person name="Uemura M."/>
            <person name="Hamada M."/>
            <person name="Hirano S."/>
            <person name="Kobayashi K."/>
            <person name="Ohshiro T."/>
            <person name="Kobayashi T."/>
            <person name="Terahara T."/>
        </authorList>
    </citation>
    <scope>NUCLEOTIDE SEQUENCE</scope>
    <source>
        <strain evidence="7">KM77-8</strain>
    </source>
</reference>
<organism evidence="7">
    <name type="scientific">Streptomyces haneummycinicus</name>
    <dbReference type="NCBI Taxonomy" id="3074435"/>
    <lineage>
        <taxon>Bacteria</taxon>
        <taxon>Bacillati</taxon>
        <taxon>Actinomycetota</taxon>
        <taxon>Actinomycetes</taxon>
        <taxon>Kitasatosporales</taxon>
        <taxon>Streptomycetaceae</taxon>
        <taxon>Streptomyces</taxon>
    </lineage>
</organism>
<dbReference type="GO" id="GO:0005886">
    <property type="term" value="C:plasma membrane"/>
    <property type="evidence" value="ECO:0007669"/>
    <property type="project" value="UniProtKB-SubCell"/>
</dbReference>
<evidence type="ECO:0000256" key="3">
    <source>
        <dbReference type="ARBA" id="ARBA00022989"/>
    </source>
</evidence>
<dbReference type="PANTHER" id="PTHR43129">
    <property type="entry name" value="FOSMIDOMYCIN RESISTANCE PROTEIN"/>
    <property type="match status" value="1"/>
</dbReference>
<proteinExistence type="predicted"/>
<keyword evidence="4 5" id="KW-0472">Membrane</keyword>
<accession>A0AAT9HLU0</accession>
<evidence type="ECO:0000256" key="4">
    <source>
        <dbReference type="ARBA" id="ARBA00023136"/>
    </source>
</evidence>
<dbReference type="GO" id="GO:0022857">
    <property type="term" value="F:transmembrane transporter activity"/>
    <property type="evidence" value="ECO:0007669"/>
    <property type="project" value="InterPro"/>
</dbReference>
<feature type="transmembrane region" description="Helical" evidence="5">
    <location>
        <begin position="51"/>
        <end position="73"/>
    </location>
</feature>
<dbReference type="SUPFAM" id="SSF103473">
    <property type="entry name" value="MFS general substrate transporter"/>
    <property type="match status" value="1"/>
</dbReference>
<evidence type="ECO:0000256" key="5">
    <source>
        <dbReference type="SAM" id="Phobius"/>
    </source>
</evidence>
<dbReference type="InterPro" id="IPR011701">
    <property type="entry name" value="MFS"/>
</dbReference>
<evidence type="ECO:0000313" key="7">
    <source>
        <dbReference type="EMBL" id="BFO18279.1"/>
    </source>
</evidence>
<feature type="domain" description="Major facilitator superfamily (MFS) profile" evidence="6">
    <location>
        <begin position="224"/>
        <end position="424"/>
    </location>
</feature>
<keyword evidence="2 5" id="KW-0812">Transmembrane</keyword>
<evidence type="ECO:0000259" key="6">
    <source>
        <dbReference type="PROSITE" id="PS50850"/>
    </source>
</evidence>
<dbReference type="AlphaFoldDB" id="A0AAT9HLU0"/>
<feature type="transmembrane region" description="Helical" evidence="5">
    <location>
        <begin position="85"/>
        <end position="102"/>
    </location>
</feature>
<protein>
    <submittedName>
        <fullName evidence="7">MFS transporter</fullName>
    </submittedName>
</protein>
<feature type="transmembrane region" description="Helical" evidence="5">
    <location>
        <begin position="108"/>
        <end position="124"/>
    </location>
</feature>
<feature type="transmembrane region" description="Helical" evidence="5">
    <location>
        <begin position="296"/>
        <end position="315"/>
    </location>
</feature>
<feature type="transmembrane region" description="Helical" evidence="5">
    <location>
        <begin position="351"/>
        <end position="372"/>
    </location>
</feature>
<dbReference type="Pfam" id="PF07690">
    <property type="entry name" value="MFS_1"/>
    <property type="match status" value="1"/>
</dbReference>
<dbReference type="CDD" id="cd17478">
    <property type="entry name" value="MFS_FsR"/>
    <property type="match status" value="1"/>
</dbReference>
<dbReference type="Gene3D" id="1.20.1250.20">
    <property type="entry name" value="MFS general substrate transporter like domains"/>
    <property type="match status" value="2"/>
</dbReference>
<dbReference type="EMBL" id="AP035768">
    <property type="protein sequence ID" value="BFO18279.1"/>
    <property type="molecule type" value="Genomic_DNA"/>
</dbReference>
<feature type="transmembrane region" description="Helical" evidence="5">
    <location>
        <begin position="172"/>
        <end position="189"/>
    </location>
</feature>
<feature type="transmembrane region" description="Helical" evidence="5">
    <location>
        <begin position="262"/>
        <end position="284"/>
    </location>
</feature>
<dbReference type="PROSITE" id="PS50850">
    <property type="entry name" value="MFS"/>
    <property type="match status" value="1"/>
</dbReference>
<feature type="transmembrane region" description="Helical" evidence="5">
    <location>
        <begin position="145"/>
        <end position="166"/>
    </location>
</feature>
<keyword evidence="3 5" id="KW-1133">Transmembrane helix</keyword>